<keyword evidence="11" id="KW-1003">Cell membrane</keyword>
<dbReference type="Pfam" id="PF00119">
    <property type="entry name" value="ATP-synt_A"/>
    <property type="match status" value="1"/>
</dbReference>
<accession>E0TC72</accession>
<dbReference type="PROSITE" id="PS00449">
    <property type="entry name" value="ATPASE_A"/>
    <property type="match status" value="1"/>
</dbReference>
<comment type="subcellular location">
    <subcellularLocation>
        <location evidence="11">Cell inner membrane</location>
        <topology evidence="11">Multi-pass membrane protein</topology>
    </subcellularLocation>
    <subcellularLocation>
        <location evidence="12">Cell membrane</location>
        <topology evidence="12">Multi-pass membrane protein</topology>
    </subcellularLocation>
    <subcellularLocation>
        <location evidence="1">Membrane</location>
        <topology evidence="1">Multi-pass membrane protein</topology>
    </subcellularLocation>
</comment>
<dbReference type="Proteomes" id="UP000001302">
    <property type="component" value="Chromosome"/>
</dbReference>
<feature type="transmembrane region" description="Helical" evidence="11">
    <location>
        <begin position="146"/>
        <end position="166"/>
    </location>
</feature>
<evidence type="ECO:0000256" key="11">
    <source>
        <dbReference type="HAMAP-Rule" id="MF_01393"/>
    </source>
</evidence>
<keyword evidence="4 11" id="KW-0138">CF(0)</keyword>
<evidence type="ECO:0000256" key="6">
    <source>
        <dbReference type="ARBA" id="ARBA00022781"/>
    </source>
</evidence>
<feature type="transmembrane region" description="Helical" evidence="11">
    <location>
        <begin position="107"/>
        <end position="126"/>
    </location>
</feature>
<keyword evidence="3 11" id="KW-0813">Transport</keyword>
<dbReference type="STRING" id="314260.PB2503_02132"/>
<keyword evidence="14" id="KW-1185">Reference proteome</keyword>
<dbReference type="PRINTS" id="PR00123">
    <property type="entry name" value="ATPASEA"/>
</dbReference>
<evidence type="ECO:0000256" key="7">
    <source>
        <dbReference type="ARBA" id="ARBA00022989"/>
    </source>
</evidence>
<reference evidence="14" key="1">
    <citation type="submission" date="2010-08" db="EMBL/GenBank/DDBJ databases">
        <title>Genome sequence of Parvularcula bermudensis HTCC2503.</title>
        <authorList>
            <person name="Kang D.-M."/>
            <person name="Oh H.-M."/>
            <person name="Cho J.-C."/>
        </authorList>
    </citation>
    <scope>NUCLEOTIDE SEQUENCE [LARGE SCALE GENOMIC DNA]</scope>
    <source>
        <strain evidence="14">ATCC BAA-594 / HTCC2503 / KCTC 12087</strain>
    </source>
</reference>
<dbReference type="InterPro" id="IPR045083">
    <property type="entry name" value="ATP_synth_F0_asu_bact/mt"/>
</dbReference>
<dbReference type="GO" id="GO:0046933">
    <property type="term" value="F:proton-transporting ATP synthase activity, rotational mechanism"/>
    <property type="evidence" value="ECO:0007669"/>
    <property type="project" value="UniProtKB-UniRule"/>
</dbReference>
<feature type="transmembrane region" description="Helical" evidence="11">
    <location>
        <begin position="249"/>
        <end position="274"/>
    </location>
</feature>
<keyword evidence="7 11" id="KW-1133">Transmembrane helix</keyword>
<feature type="transmembrane region" description="Helical" evidence="11">
    <location>
        <begin position="175"/>
        <end position="197"/>
    </location>
</feature>
<comment type="function">
    <text evidence="11 12">Key component of the proton channel; it plays a direct role in the translocation of protons across the membrane.</text>
</comment>
<dbReference type="KEGG" id="pbr:PB2503_02132"/>
<dbReference type="InterPro" id="IPR035908">
    <property type="entry name" value="F0_ATP_A_sf"/>
</dbReference>
<evidence type="ECO:0000256" key="2">
    <source>
        <dbReference type="ARBA" id="ARBA00006810"/>
    </source>
</evidence>
<keyword evidence="6 11" id="KW-0375">Hydrogen ion transport</keyword>
<feature type="transmembrane region" description="Helical" evidence="11">
    <location>
        <begin position="217"/>
        <end position="242"/>
    </location>
</feature>
<evidence type="ECO:0000256" key="5">
    <source>
        <dbReference type="ARBA" id="ARBA00022692"/>
    </source>
</evidence>
<evidence type="ECO:0000256" key="4">
    <source>
        <dbReference type="ARBA" id="ARBA00022547"/>
    </source>
</evidence>
<evidence type="ECO:0000313" key="14">
    <source>
        <dbReference type="Proteomes" id="UP000001302"/>
    </source>
</evidence>
<dbReference type="Gene3D" id="1.20.120.220">
    <property type="entry name" value="ATP synthase, F0 complex, subunit A"/>
    <property type="match status" value="1"/>
</dbReference>
<protein>
    <recommendedName>
        <fullName evidence="11 12">ATP synthase subunit a</fullName>
    </recommendedName>
    <alternativeName>
        <fullName evidence="11">ATP synthase F0 sector subunit a</fullName>
    </alternativeName>
    <alternativeName>
        <fullName evidence="11">F-ATPase subunit 6</fullName>
    </alternativeName>
</protein>
<dbReference type="InterPro" id="IPR023011">
    <property type="entry name" value="ATP_synth_F0_asu_AS"/>
</dbReference>
<dbReference type="NCBIfam" id="TIGR01131">
    <property type="entry name" value="ATP_synt_6_or_A"/>
    <property type="match status" value="1"/>
</dbReference>
<name>E0TC72_PARBH</name>
<comment type="subunit">
    <text evidence="11">F-type ATPases have 2 components, CF(1) - the catalytic core - and CF(0) - the membrane proton channel. CF(1) has five subunits: alpha(3), beta(3), gamma(1), delta(1), epsilon(1). CF(0) has three main subunits: a(1), b(2) and c(9-12). The alpha and beta chains form an alternating ring which encloses part of the gamma chain. CF(1) is attached to CF(0) by a central stalk formed by the gamma and epsilon chains, while a peripheral stalk is formed by the delta and b chains.</text>
</comment>
<evidence type="ECO:0000313" key="13">
    <source>
        <dbReference type="EMBL" id="ADM08505.1"/>
    </source>
</evidence>
<feature type="transmembrane region" description="Helical" evidence="11">
    <location>
        <begin position="54"/>
        <end position="71"/>
    </location>
</feature>
<evidence type="ECO:0000256" key="1">
    <source>
        <dbReference type="ARBA" id="ARBA00004141"/>
    </source>
</evidence>
<evidence type="ECO:0000256" key="3">
    <source>
        <dbReference type="ARBA" id="ARBA00022448"/>
    </source>
</evidence>
<dbReference type="GO" id="GO:0045259">
    <property type="term" value="C:proton-transporting ATP synthase complex"/>
    <property type="evidence" value="ECO:0007669"/>
    <property type="project" value="UniProtKB-KW"/>
</dbReference>
<dbReference type="PANTHER" id="PTHR11410">
    <property type="entry name" value="ATP SYNTHASE SUBUNIT A"/>
    <property type="match status" value="1"/>
</dbReference>
<dbReference type="SUPFAM" id="SSF81336">
    <property type="entry name" value="F1F0 ATP synthase subunit A"/>
    <property type="match status" value="1"/>
</dbReference>
<gene>
    <name evidence="11" type="primary">atpB</name>
    <name evidence="13" type="ordered locus">PB2503_02132</name>
</gene>
<proteinExistence type="inferred from homology"/>
<dbReference type="PANTHER" id="PTHR11410:SF0">
    <property type="entry name" value="ATP SYNTHASE SUBUNIT A"/>
    <property type="match status" value="1"/>
</dbReference>
<evidence type="ECO:0000256" key="9">
    <source>
        <dbReference type="ARBA" id="ARBA00023136"/>
    </source>
</evidence>
<keyword evidence="8 11" id="KW-0406">Ion transport</keyword>
<comment type="similarity">
    <text evidence="2 11 12">Belongs to the ATPase A chain family.</text>
</comment>
<dbReference type="NCBIfam" id="NF004482">
    <property type="entry name" value="PRK05815.2-4"/>
    <property type="match status" value="1"/>
</dbReference>
<evidence type="ECO:0000256" key="12">
    <source>
        <dbReference type="RuleBase" id="RU000483"/>
    </source>
</evidence>
<dbReference type="InterPro" id="IPR000568">
    <property type="entry name" value="ATP_synth_F0_asu"/>
</dbReference>
<evidence type="ECO:0000256" key="10">
    <source>
        <dbReference type="ARBA" id="ARBA00023310"/>
    </source>
</evidence>
<keyword evidence="11" id="KW-0997">Cell inner membrane</keyword>
<keyword evidence="10 11" id="KW-0066">ATP synthesis</keyword>
<dbReference type="GO" id="GO:0005886">
    <property type="term" value="C:plasma membrane"/>
    <property type="evidence" value="ECO:0007669"/>
    <property type="project" value="UniProtKB-SubCell"/>
</dbReference>
<dbReference type="HOGENOM" id="CLU_041018_0_2_5"/>
<organism evidence="13 14">
    <name type="scientific">Parvularcula bermudensis (strain ATCC BAA-594 / HTCC2503 / KCTC 12087)</name>
    <dbReference type="NCBI Taxonomy" id="314260"/>
    <lineage>
        <taxon>Bacteria</taxon>
        <taxon>Pseudomonadati</taxon>
        <taxon>Pseudomonadota</taxon>
        <taxon>Alphaproteobacteria</taxon>
        <taxon>Parvularculales</taxon>
        <taxon>Parvularculaceae</taxon>
        <taxon>Parvularcula</taxon>
    </lineage>
</organism>
<dbReference type="HAMAP" id="MF_01393">
    <property type="entry name" value="ATP_synth_a_bact"/>
    <property type="match status" value="1"/>
</dbReference>
<dbReference type="AlphaFoldDB" id="E0TC72"/>
<keyword evidence="9 11" id="KW-0472">Membrane</keyword>
<sequence length="282" mass="30435">MSGMLVELLSPLMGHPLMAPLRAAGPLEQFEIIRLIRLPISGEPFDISITNSTVWMFIAVGMATLLLTLATRRLQLVPGGMQSLGEMTYEFVAKMLRDAVGDEGRALFPYIFTLFVFIFLANILGLLPTIPGTPEGLHVFTPTSHIIVTFALASLSVGIVVVIGFMKNGLGFLKLFAPSGIPLLLMPLIVPIEVVSFLSRPISLGVRLFANMLAGHIVLKVFAGFVVTLFGAGGALAVISIIPFFGIVIVFFLELLVAFLQAFVFAVLSCIYLSDALHPSHH</sequence>
<dbReference type="EMBL" id="CP002156">
    <property type="protein sequence ID" value="ADM08505.1"/>
    <property type="molecule type" value="Genomic_DNA"/>
</dbReference>
<reference evidence="13 14" key="2">
    <citation type="journal article" date="2011" name="J. Bacteriol.">
        <title>Complete genome sequence of strain HTCC2503T of Parvularcula bermudensis, the type species of the order "Parvularculales" in the class Alphaproteobacteria.</title>
        <authorList>
            <person name="Oh H.M."/>
            <person name="Kang I."/>
            <person name="Vergin K.L."/>
            <person name="Kang D."/>
            <person name="Rhee K.H."/>
            <person name="Giovannoni S.J."/>
            <person name="Cho J.C."/>
        </authorList>
    </citation>
    <scope>NUCLEOTIDE SEQUENCE [LARGE SCALE GENOMIC DNA]</scope>
    <source>
        <strain evidence="14">ATCC BAA-594 / HTCC2503 / KCTC 12087</strain>
    </source>
</reference>
<evidence type="ECO:0000256" key="8">
    <source>
        <dbReference type="ARBA" id="ARBA00023065"/>
    </source>
</evidence>
<keyword evidence="5 11" id="KW-0812">Transmembrane</keyword>
<dbReference type="eggNOG" id="COG0356">
    <property type="taxonomic scope" value="Bacteria"/>
</dbReference>
<dbReference type="CDD" id="cd00310">
    <property type="entry name" value="ATP-synt_Fo_a_6"/>
    <property type="match status" value="1"/>
</dbReference>